<dbReference type="InterPro" id="IPR044068">
    <property type="entry name" value="CB"/>
</dbReference>
<dbReference type="Gene3D" id="1.10.150.130">
    <property type="match status" value="1"/>
</dbReference>
<protein>
    <recommendedName>
        <fullName evidence="2">Core-binding (CB) domain-containing protein</fullName>
    </recommendedName>
</protein>
<evidence type="ECO:0000313" key="4">
    <source>
        <dbReference type="Proteomes" id="UP001529510"/>
    </source>
</evidence>
<evidence type="ECO:0000256" key="1">
    <source>
        <dbReference type="ARBA" id="ARBA00023125"/>
    </source>
</evidence>
<dbReference type="InterPro" id="IPR010998">
    <property type="entry name" value="Integrase_recombinase_N"/>
</dbReference>
<feature type="non-terminal residue" evidence="3">
    <location>
        <position position="1"/>
    </location>
</feature>
<dbReference type="SUPFAM" id="SSF47823">
    <property type="entry name" value="lambda integrase-like, N-terminal domain"/>
    <property type="match status" value="1"/>
</dbReference>
<evidence type="ECO:0000259" key="2">
    <source>
        <dbReference type="PROSITE" id="PS51900"/>
    </source>
</evidence>
<keyword evidence="4" id="KW-1185">Reference proteome</keyword>
<comment type="caution">
    <text evidence="3">The sequence shown here is derived from an EMBL/GenBank/DDBJ whole genome shotgun (WGS) entry which is preliminary data.</text>
</comment>
<dbReference type="PANTHER" id="PTHR35617:SF3">
    <property type="entry name" value="CORE-BINDING (CB) DOMAIN-CONTAINING PROTEIN"/>
    <property type="match status" value="1"/>
</dbReference>
<dbReference type="GO" id="GO:0003677">
    <property type="term" value="F:DNA binding"/>
    <property type="evidence" value="ECO:0007669"/>
    <property type="project" value="UniProtKB-KW"/>
</dbReference>
<dbReference type="Proteomes" id="UP001529510">
    <property type="component" value="Unassembled WGS sequence"/>
</dbReference>
<gene>
    <name evidence="3" type="ORF">M9458_029822</name>
</gene>
<keyword evidence="1" id="KW-0238">DNA-binding</keyword>
<feature type="domain" description="Core-binding (CB)" evidence="2">
    <location>
        <begin position="55"/>
        <end position="144"/>
    </location>
</feature>
<dbReference type="PANTHER" id="PTHR35617">
    <property type="entry name" value="PHAGE_INTEGRASE DOMAIN-CONTAINING PROTEIN"/>
    <property type="match status" value="1"/>
</dbReference>
<evidence type="ECO:0000313" key="3">
    <source>
        <dbReference type="EMBL" id="KAL0173854.1"/>
    </source>
</evidence>
<dbReference type="PROSITE" id="PS51900">
    <property type="entry name" value="CB"/>
    <property type="match status" value="1"/>
</dbReference>
<accession>A0ABD0PIF7</accession>
<feature type="non-terminal residue" evidence="3">
    <location>
        <position position="297"/>
    </location>
</feature>
<name>A0ABD0PIF7_CIRMR</name>
<dbReference type="AlphaFoldDB" id="A0ABD0PIF7"/>
<sequence>AVNRHVLAEQTVVSRSAGITNSSPWAGPAETGPPVSGGWLDMAPEPRMVETSCVVGVRELVSTRLLSHHVMDTITEARAPSTRHLYALKWVVFMKWCRLNGHDPENCTVSDILEFLQQRMDSISMPSTLKVYVAAISAFHATVNGHSVGKHDLVNRFLRGARRLRPPRPPTVPPWDMAQVLEALARPPFELLQSVGLKELSFKATLLLALASVKRIGDLHALSVNTDCMQFGPGDCNVTLKPRSGYVPKSLSTPFRAQVITLPAFTPELAASNAAPHRTLCPVWALCAYVDRSAHFH</sequence>
<organism evidence="3 4">
    <name type="scientific">Cirrhinus mrigala</name>
    <name type="common">Mrigala</name>
    <dbReference type="NCBI Taxonomy" id="683832"/>
    <lineage>
        <taxon>Eukaryota</taxon>
        <taxon>Metazoa</taxon>
        <taxon>Chordata</taxon>
        <taxon>Craniata</taxon>
        <taxon>Vertebrata</taxon>
        <taxon>Euteleostomi</taxon>
        <taxon>Actinopterygii</taxon>
        <taxon>Neopterygii</taxon>
        <taxon>Teleostei</taxon>
        <taxon>Ostariophysi</taxon>
        <taxon>Cypriniformes</taxon>
        <taxon>Cyprinidae</taxon>
        <taxon>Labeoninae</taxon>
        <taxon>Labeonini</taxon>
        <taxon>Cirrhinus</taxon>
    </lineage>
</organism>
<dbReference type="EMBL" id="JAMKFB020000015">
    <property type="protein sequence ID" value="KAL0173854.1"/>
    <property type="molecule type" value="Genomic_DNA"/>
</dbReference>
<reference evidence="3 4" key="1">
    <citation type="submission" date="2024-05" db="EMBL/GenBank/DDBJ databases">
        <title>Genome sequencing and assembly of Indian major carp, Cirrhinus mrigala (Hamilton, 1822).</title>
        <authorList>
            <person name="Mohindra V."/>
            <person name="Chowdhury L.M."/>
            <person name="Lal K."/>
            <person name="Jena J.K."/>
        </authorList>
    </citation>
    <scope>NUCLEOTIDE SEQUENCE [LARGE SCALE GENOMIC DNA]</scope>
    <source>
        <strain evidence="3">CM1030</strain>
        <tissue evidence="3">Blood</tissue>
    </source>
</reference>
<proteinExistence type="predicted"/>